<comment type="similarity">
    <text evidence="1">Belongs to the short-chain dehydrogenases/reductases (SDR) family.</text>
</comment>
<dbReference type="InterPro" id="IPR002347">
    <property type="entry name" value="SDR_fam"/>
</dbReference>
<dbReference type="PROSITE" id="PS00061">
    <property type="entry name" value="ADH_SHORT"/>
    <property type="match status" value="1"/>
</dbReference>
<dbReference type="PANTHER" id="PTHR42760:SF40">
    <property type="entry name" value="3-OXOACYL-[ACYL-CARRIER-PROTEIN] REDUCTASE, CHLOROPLASTIC"/>
    <property type="match status" value="1"/>
</dbReference>
<protein>
    <submittedName>
        <fullName evidence="2">3-ketoacyl-ACP reductase</fullName>
    </submittedName>
</protein>
<name>A0A640VKX4_9RHOB</name>
<evidence type="ECO:0000256" key="1">
    <source>
        <dbReference type="ARBA" id="ARBA00006484"/>
    </source>
</evidence>
<gene>
    <name evidence="2" type="ORF">So717_01050</name>
</gene>
<organism evidence="2 3">
    <name type="scientific">Roseobacter cerasinus</name>
    <dbReference type="NCBI Taxonomy" id="2602289"/>
    <lineage>
        <taxon>Bacteria</taxon>
        <taxon>Pseudomonadati</taxon>
        <taxon>Pseudomonadota</taxon>
        <taxon>Alphaproteobacteria</taxon>
        <taxon>Rhodobacterales</taxon>
        <taxon>Roseobacteraceae</taxon>
        <taxon>Roseobacter</taxon>
    </lineage>
</organism>
<dbReference type="PANTHER" id="PTHR42760">
    <property type="entry name" value="SHORT-CHAIN DEHYDROGENASES/REDUCTASES FAMILY MEMBER"/>
    <property type="match status" value="1"/>
</dbReference>
<comment type="caution">
    <text evidence="2">The sequence shown here is derived from an EMBL/GenBank/DDBJ whole genome shotgun (WGS) entry which is preliminary data.</text>
</comment>
<sequence length="212" mass="22173">MVVSAEFDLATVCDSPDAEAMDGFVKDAASRLKWTTAVFANAGTAGPTANLEDINPDDRSRANAVNLTGQYTRLKSTIPHLKAQGRGAVILMSSATGRLGLPMRSPYTAAKLGVIGLKETLAMDLGPHGISVNATLPGSVTGPRMYAVLTAKAKVMDISLERARAAEVANVSMQRVIDPQGIAELAWFLASPAARSVSGQSVGVCGNFETLR</sequence>
<accession>A0A640VKX4</accession>
<dbReference type="GO" id="GO:0030497">
    <property type="term" value="P:fatty acid elongation"/>
    <property type="evidence" value="ECO:0007669"/>
    <property type="project" value="TreeGrafter"/>
</dbReference>
<dbReference type="CDD" id="cd05233">
    <property type="entry name" value="SDR_c"/>
    <property type="match status" value="1"/>
</dbReference>
<evidence type="ECO:0000313" key="2">
    <source>
        <dbReference type="EMBL" id="GFE48352.1"/>
    </source>
</evidence>
<dbReference type="Pfam" id="PF13561">
    <property type="entry name" value="adh_short_C2"/>
    <property type="match status" value="1"/>
</dbReference>
<dbReference type="PRINTS" id="PR00081">
    <property type="entry name" value="GDHRDH"/>
</dbReference>
<dbReference type="InterPro" id="IPR020904">
    <property type="entry name" value="Sc_DH/Rdtase_CS"/>
</dbReference>
<dbReference type="Gene3D" id="3.40.50.720">
    <property type="entry name" value="NAD(P)-binding Rossmann-like Domain"/>
    <property type="match status" value="1"/>
</dbReference>
<dbReference type="AlphaFoldDB" id="A0A640VKX4"/>
<proteinExistence type="inferred from homology"/>
<keyword evidence="3" id="KW-1185">Reference proteome</keyword>
<dbReference type="InterPro" id="IPR036291">
    <property type="entry name" value="NAD(P)-bd_dom_sf"/>
</dbReference>
<evidence type="ECO:0000313" key="3">
    <source>
        <dbReference type="Proteomes" id="UP000436522"/>
    </source>
</evidence>
<reference evidence="2 3" key="1">
    <citation type="submission" date="2019-12" db="EMBL/GenBank/DDBJ databases">
        <title>Roseobacter cerasinus sp. nov., isolated from seawater around aquaculture.</title>
        <authorList>
            <person name="Muramatsu S."/>
            <person name="Takabe Y."/>
            <person name="Mori K."/>
            <person name="Takaichi S."/>
            <person name="Hanada S."/>
        </authorList>
    </citation>
    <scope>NUCLEOTIDE SEQUENCE [LARGE SCALE GENOMIC DNA]</scope>
    <source>
        <strain evidence="2 3">AI77</strain>
    </source>
</reference>
<dbReference type="Proteomes" id="UP000436522">
    <property type="component" value="Unassembled WGS sequence"/>
</dbReference>
<dbReference type="GO" id="GO:0016616">
    <property type="term" value="F:oxidoreductase activity, acting on the CH-OH group of donors, NAD or NADP as acceptor"/>
    <property type="evidence" value="ECO:0007669"/>
    <property type="project" value="TreeGrafter"/>
</dbReference>
<dbReference type="SUPFAM" id="SSF51735">
    <property type="entry name" value="NAD(P)-binding Rossmann-fold domains"/>
    <property type="match status" value="1"/>
</dbReference>
<dbReference type="EMBL" id="BLIV01000001">
    <property type="protein sequence ID" value="GFE48352.1"/>
    <property type="molecule type" value="Genomic_DNA"/>
</dbReference>